<protein>
    <submittedName>
        <fullName evidence="1">Uncharacterized protein</fullName>
    </submittedName>
</protein>
<sequence length="35" mass="3864">MTIAIECDIVKAQQETSKSLENLIAVNKIKGDFVL</sequence>
<reference evidence="1" key="1">
    <citation type="journal article" date="2021" name="Proc. Natl. Acad. Sci. U.S.A.">
        <title>A Catalog of Tens of Thousands of Viruses from Human Metagenomes Reveals Hidden Associations with Chronic Diseases.</title>
        <authorList>
            <person name="Tisza M.J."/>
            <person name="Buck C.B."/>
        </authorList>
    </citation>
    <scope>NUCLEOTIDE SEQUENCE</scope>
    <source>
        <strain evidence="1">CtqEG8</strain>
    </source>
</reference>
<evidence type="ECO:0000313" key="1">
    <source>
        <dbReference type="EMBL" id="DAE29831.1"/>
    </source>
</evidence>
<name>A0A8S5REP6_9VIRU</name>
<organism evidence="1">
    <name type="scientific">virus sp. ctqEG8</name>
    <dbReference type="NCBI Taxonomy" id="2827998"/>
    <lineage>
        <taxon>Viruses</taxon>
    </lineage>
</organism>
<accession>A0A8S5REP6</accession>
<proteinExistence type="predicted"/>
<dbReference type="EMBL" id="BK059100">
    <property type="protein sequence ID" value="DAE29831.1"/>
    <property type="molecule type" value="Genomic_DNA"/>
</dbReference>